<organism evidence="1 2">
    <name type="scientific">Hungatella hathewayi</name>
    <dbReference type="NCBI Taxonomy" id="154046"/>
    <lineage>
        <taxon>Bacteria</taxon>
        <taxon>Bacillati</taxon>
        <taxon>Bacillota</taxon>
        <taxon>Clostridia</taxon>
        <taxon>Lachnospirales</taxon>
        <taxon>Lachnospiraceae</taxon>
        <taxon>Hungatella</taxon>
    </lineage>
</organism>
<proteinExistence type="predicted"/>
<dbReference type="InterPro" id="IPR024551">
    <property type="entry name" value="AspAT_Ic"/>
</dbReference>
<gene>
    <name evidence="1" type="ORF">CE91St55_13690</name>
</gene>
<dbReference type="PANTHER" id="PTHR43799">
    <property type="entry name" value="AMINOTRANSFERASE, PUTATIVE-RELATED"/>
    <property type="match status" value="1"/>
</dbReference>
<dbReference type="InterPro" id="IPR015421">
    <property type="entry name" value="PyrdxlP-dep_Trfase_major"/>
</dbReference>
<sequence length="444" mass="50013">MRRKKKAMKPYAEMTKEELQELRKQLSTKYREYQGKDLRLDMSRGKPSVDQLDLSMGMMDVLSSDDDLTCEDGTDCRNYGVLDGIKEAKELLGDMMEVHPDQIIIYGNSSLNVMYDTVSRSMTHGVMGNTPWCKLDKVKFLCPVPGYDRHFAITEYFGIEMINVPMTPTGPDMDKVEELVANDESIKGIWCVPKYSNPQGISYSDETVRRFARLKPAAPDFRIYWDNAYTIHHLYDHDQDHLIEILAECKRAGNPDLVYKFASTSKVSFPGSGIAAIACSQNNLVDIKKQLKIQTIGHDKVNQLRHVRFFGDIHGMVEHMRKHADIMRPKFEAVIEILERELGGLGIGSWTSPKGGYFISFDSLDGCAKSIVARCKKAGLIMTGAGATYPYGKDPHDSNIRIAPSYPPLSDLILAMELFALCVKIVSIDKLLAEMNEKTETVTL</sequence>
<accession>A0AA37JDL3</accession>
<dbReference type="Proteomes" id="UP001055091">
    <property type="component" value="Unassembled WGS sequence"/>
</dbReference>
<dbReference type="Gene3D" id="3.40.640.10">
    <property type="entry name" value="Type I PLP-dependent aspartate aminotransferase-like (Major domain)"/>
    <property type="match status" value="1"/>
</dbReference>
<comment type="caution">
    <text evidence="1">The sequence shown here is derived from an EMBL/GenBank/DDBJ whole genome shotgun (WGS) entry which is preliminary data.</text>
</comment>
<dbReference type="AlphaFoldDB" id="A0AA37JDL3"/>
<dbReference type="InterPro" id="IPR015424">
    <property type="entry name" value="PyrdxlP-dep_Trfase"/>
</dbReference>
<dbReference type="InterPro" id="IPR015422">
    <property type="entry name" value="PyrdxlP-dep_Trfase_small"/>
</dbReference>
<dbReference type="EMBL" id="BQNJ01000001">
    <property type="protein sequence ID" value="GKG99387.1"/>
    <property type="molecule type" value="Genomic_DNA"/>
</dbReference>
<keyword evidence="1" id="KW-0032">Aminotransferase</keyword>
<evidence type="ECO:0000313" key="2">
    <source>
        <dbReference type="Proteomes" id="UP001055091"/>
    </source>
</evidence>
<reference evidence="1" key="1">
    <citation type="submission" date="2022-01" db="EMBL/GenBank/DDBJ databases">
        <title>Novel bile acid biosynthetic pathways are enriched in the microbiome of centenarians.</title>
        <authorList>
            <person name="Sato Y."/>
            <person name="Atarashi K."/>
            <person name="Plichta R.D."/>
            <person name="Arai Y."/>
            <person name="Sasajima S."/>
            <person name="Kearney M.S."/>
            <person name="Suda W."/>
            <person name="Takeshita K."/>
            <person name="Sasaki T."/>
            <person name="Okamoto S."/>
            <person name="Skelly N.A."/>
            <person name="Okamura Y."/>
            <person name="Vlamakis H."/>
            <person name="Li Y."/>
            <person name="Tanoue T."/>
            <person name="Takei H."/>
            <person name="Nittono H."/>
            <person name="Narushima S."/>
            <person name="Irie J."/>
            <person name="Itoh H."/>
            <person name="Moriya K."/>
            <person name="Sugiura Y."/>
            <person name="Suematsu M."/>
            <person name="Moritoki N."/>
            <person name="Shibata S."/>
            <person name="Littman R.D."/>
            <person name="Fischbach A.M."/>
            <person name="Uwamino Y."/>
            <person name="Inoue T."/>
            <person name="Honda A."/>
            <person name="Hattori M."/>
            <person name="Murai T."/>
            <person name="Xavier J.R."/>
            <person name="Hirose N."/>
            <person name="Honda K."/>
        </authorList>
    </citation>
    <scope>NUCLEOTIDE SEQUENCE</scope>
    <source>
        <strain evidence="1">CE91-St55</strain>
    </source>
</reference>
<evidence type="ECO:0000313" key="1">
    <source>
        <dbReference type="EMBL" id="GKG99387.1"/>
    </source>
</evidence>
<dbReference type="Gene3D" id="3.90.1150.10">
    <property type="entry name" value="Aspartate Aminotransferase, domain 1"/>
    <property type="match status" value="1"/>
</dbReference>
<dbReference type="PANTHER" id="PTHR43799:SF1">
    <property type="entry name" value="ASPARTATE AMINOTRANSFERASE"/>
    <property type="match status" value="1"/>
</dbReference>
<dbReference type="Pfam" id="PF12897">
    <property type="entry name" value="Asp_aminotransf"/>
    <property type="match status" value="1"/>
</dbReference>
<name>A0AA37JDL3_9FIRM</name>
<keyword evidence="1" id="KW-0808">Transferase</keyword>
<dbReference type="SUPFAM" id="SSF53383">
    <property type="entry name" value="PLP-dependent transferases"/>
    <property type="match status" value="1"/>
</dbReference>
<dbReference type="GO" id="GO:0004069">
    <property type="term" value="F:L-aspartate:2-oxoglutarate aminotransferase activity"/>
    <property type="evidence" value="ECO:0007669"/>
    <property type="project" value="InterPro"/>
</dbReference>
<protein>
    <submittedName>
        <fullName evidence="1">Aminotransferase</fullName>
    </submittedName>
</protein>